<dbReference type="SMART" id="SM00248">
    <property type="entry name" value="ANK"/>
    <property type="match status" value="7"/>
</dbReference>
<dbReference type="PANTHER" id="PTHR24123">
    <property type="entry name" value="ANKYRIN REPEAT-CONTAINING"/>
    <property type="match status" value="1"/>
</dbReference>
<dbReference type="SMR" id="A2DR73"/>
<dbReference type="PROSITE" id="PS50088">
    <property type="entry name" value="ANK_REPEAT"/>
    <property type="match status" value="2"/>
</dbReference>
<reference evidence="5" key="2">
    <citation type="journal article" date="2007" name="Science">
        <title>Draft genome sequence of the sexually transmitted pathogen Trichomonas vaginalis.</title>
        <authorList>
            <person name="Carlton J.M."/>
            <person name="Hirt R.P."/>
            <person name="Silva J.C."/>
            <person name="Delcher A.L."/>
            <person name="Schatz M."/>
            <person name="Zhao Q."/>
            <person name="Wortman J.R."/>
            <person name="Bidwell S.L."/>
            <person name="Alsmark U.C.M."/>
            <person name="Besteiro S."/>
            <person name="Sicheritz-Ponten T."/>
            <person name="Noel C.J."/>
            <person name="Dacks J.B."/>
            <person name="Foster P.G."/>
            <person name="Simillion C."/>
            <person name="Van de Peer Y."/>
            <person name="Miranda-Saavedra D."/>
            <person name="Barton G.J."/>
            <person name="Westrop G.D."/>
            <person name="Mueller S."/>
            <person name="Dessi D."/>
            <person name="Fiori P.L."/>
            <person name="Ren Q."/>
            <person name="Paulsen I."/>
            <person name="Zhang H."/>
            <person name="Bastida-Corcuera F.D."/>
            <person name="Simoes-Barbosa A."/>
            <person name="Brown M.T."/>
            <person name="Hayes R.D."/>
            <person name="Mukherjee M."/>
            <person name="Okumura C.Y."/>
            <person name="Schneider R."/>
            <person name="Smith A.J."/>
            <person name="Vanacova S."/>
            <person name="Villalvazo M."/>
            <person name="Haas B.J."/>
            <person name="Pertea M."/>
            <person name="Feldblyum T.V."/>
            <person name="Utterback T.R."/>
            <person name="Shu C.L."/>
            <person name="Osoegawa K."/>
            <person name="de Jong P.J."/>
            <person name="Hrdy I."/>
            <person name="Horvathova L."/>
            <person name="Zubacova Z."/>
            <person name="Dolezal P."/>
            <person name="Malik S.B."/>
            <person name="Logsdon J.M. Jr."/>
            <person name="Henze K."/>
            <person name="Gupta A."/>
            <person name="Wang C.C."/>
            <person name="Dunne R.L."/>
            <person name="Upcroft J.A."/>
            <person name="Upcroft P."/>
            <person name="White O."/>
            <person name="Salzberg S.L."/>
            <person name="Tang P."/>
            <person name="Chiu C.-H."/>
            <person name="Lee Y.-S."/>
            <person name="Embley T.M."/>
            <person name="Coombs G.H."/>
            <person name="Mottram J.C."/>
            <person name="Tachezy J."/>
            <person name="Fraser-Liggett C.M."/>
            <person name="Johnson P.J."/>
        </authorList>
    </citation>
    <scope>NUCLEOTIDE SEQUENCE [LARGE SCALE GENOMIC DNA]</scope>
    <source>
        <strain evidence="5">G3</strain>
    </source>
</reference>
<dbReference type="Pfam" id="PF12796">
    <property type="entry name" value="Ank_2"/>
    <property type="match status" value="2"/>
</dbReference>
<dbReference type="eggNOG" id="KOG4177">
    <property type="taxonomic scope" value="Eukaryota"/>
</dbReference>
<dbReference type="SUPFAM" id="SSF48403">
    <property type="entry name" value="Ankyrin repeat"/>
    <property type="match status" value="2"/>
</dbReference>
<dbReference type="VEuPathDB" id="TrichDB:TVAGG3_0695740"/>
<dbReference type="EMBL" id="DS113234">
    <property type="protein sequence ID" value="EAY17172.1"/>
    <property type="molecule type" value="Genomic_DNA"/>
</dbReference>
<keyword evidence="1" id="KW-0677">Repeat</keyword>
<sequence length="633" mass="73376">MSNWAPGYVNYTKGKRLTFTRSLPDNLSVSTINNIDLPQELQVYAKIEDLLKNLSIENLEATINSLSQIMKEDETTISVVFNYVSYFKNLFMDDRYEQLIKILSKDYNIKFDNVYNTLYELNNLDRTLLRDLPNDNIQQLQNIIKRDTYSIISYDTKGRLIKLCLVLGFTNCVQYMILNGFDINSTHAPYAVFGGNLELIENLEANKIKFDNCLEYSIATHHNDISDYLLMKYKCEEIDANLCLQYFNIKAFYFCLQNGLTKTPFYENAVDYGYFGLLRYLVNNGMTHYVDRAKVLKYYISKDFFIENKFILENFKDNSDAESNAKIFRKIVNTNSVKLVKLFISNGYDPNVNLKIGNLANFAAKKGNVEFMKLLISKGVNINLTGQEMPETPLSCAVMLHNYEMVELLIQNGADPNIFVEHFPLKTAIYGYDDENALMIMNSPKFVYNDIYDELLFFVLQKNNLIFATKFIQNVEKGKFLTKEYLLETAKNETFYLFNMLLENINFIDYDLFCVLTFCSGRGLFEFVKSLIEKRNAPIDYGEDVIEINETPLYSAIRNNFNEIAKYLIEKGAKINGYNRNLDPMVAAVINNNFEIVELLVNAGSTMRHFNWDGPLYIMTSDRIKELLKTNPQ</sequence>
<dbReference type="AlphaFoldDB" id="A2DR73"/>
<dbReference type="InParanoid" id="A2DR73"/>
<dbReference type="InterPro" id="IPR002110">
    <property type="entry name" value="Ankyrin_rpt"/>
</dbReference>
<accession>A2DR73</accession>
<evidence type="ECO:0000256" key="1">
    <source>
        <dbReference type="ARBA" id="ARBA00022737"/>
    </source>
</evidence>
<organism evidence="5 6">
    <name type="scientific">Trichomonas vaginalis (strain ATCC PRA-98 / G3)</name>
    <dbReference type="NCBI Taxonomy" id="412133"/>
    <lineage>
        <taxon>Eukaryota</taxon>
        <taxon>Metamonada</taxon>
        <taxon>Parabasalia</taxon>
        <taxon>Trichomonadida</taxon>
        <taxon>Trichomonadidae</taxon>
        <taxon>Trichomonas</taxon>
    </lineage>
</organism>
<dbReference type="PROSITE" id="PS50297">
    <property type="entry name" value="ANK_REP_REGION"/>
    <property type="match status" value="2"/>
</dbReference>
<dbReference type="InterPro" id="IPR036770">
    <property type="entry name" value="Ankyrin_rpt-contain_sf"/>
</dbReference>
<dbReference type="VEuPathDB" id="TrichDB:TVAG_303920"/>
<proteinExistence type="predicted"/>
<gene>
    <name evidence="5" type="ORF">TVAG_303920</name>
</gene>
<reference evidence="5" key="1">
    <citation type="submission" date="2006-10" db="EMBL/GenBank/DDBJ databases">
        <authorList>
            <person name="Amadeo P."/>
            <person name="Zhao Q."/>
            <person name="Wortman J."/>
            <person name="Fraser-Liggett C."/>
            <person name="Carlton J."/>
        </authorList>
    </citation>
    <scope>NUCLEOTIDE SEQUENCE</scope>
    <source>
        <strain evidence="5">G3</strain>
    </source>
</reference>
<dbReference type="KEGG" id="tva:4775188"/>
<keyword evidence="6" id="KW-1185">Reference proteome</keyword>
<dbReference type="OrthoDB" id="1577640at2759"/>
<evidence type="ECO:0000259" key="4">
    <source>
        <dbReference type="Pfam" id="PF11929"/>
    </source>
</evidence>
<evidence type="ECO:0000256" key="3">
    <source>
        <dbReference type="PROSITE-ProRule" id="PRU00023"/>
    </source>
</evidence>
<dbReference type="RefSeq" id="XP_001329395.1">
    <property type="nucleotide sequence ID" value="XM_001329360.1"/>
</dbReference>
<dbReference type="InterPro" id="IPR020683">
    <property type="entry name" value="DUF3447"/>
</dbReference>
<dbReference type="Proteomes" id="UP000001542">
    <property type="component" value="Unassembled WGS sequence"/>
</dbReference>
<protein>
    <recommendedName>
        <fullName evidence="4">DUF3447 domain-containing protein</fullName>
    </recommendedName>
</protein>
<dbReference type="PANTHER" id="PTHR24123:SF33">
    <property type="entry name" value="PROTEIN HOS4"/>
    <property type="match status" value="1"/>
</dbReference>
<feature type="domain" description="DUF3447" evidence="4">
    <location>
        <begin position="182"/>
        <end position="254"/>
    </location>
</feature>
<dbReference type="Gene3D" id="1.25.40.20">
    <property type="entry name" value="Ankyrin repeat-containing domain"/>
    <property type="match status" value="2"/>
</dbReference>
<feature type="repeat" description="ANK" evidence="3">
    <location>
        <begin position="548"/>
        <end position="580"/>
    </location>
</feature>
<evidence type="ECO:0000313" key="6">
    <source>
        <dbReference type="Proteomes" id="UP000001542"/>
    </source>
</evidence>
<name>A2DR73_TRIV3</name>
<evidence type="ECO:0000256" key="2">
    <source>
        <dbReference type="ARBA" id="ARBA00023043"/>
    </source>
</evidence>
<feature type="repeat" description="ANK" evidence="3">
    <location>
        <begin position="389"/>
        <end position="421"/>
    </location>
</feature>
<dbReference type="Pfam" id="PF11929">
    <property type="entry name" value="DUF3447"/>
    <property type="match status" value="1"/>
</dbReference>
<dbReference type="STRING" id="5722.A2DR73"/>
<keyword evidence="2 3" id="KW-0040">ANK repeat</keyword>
<dbReference type="InterPro" id="IPR051165">
    <property type="entry name" value="Multifunctional_ANK_Repeat"/>
</dbReference>
<evidence type="ECO:0000313" key="5">
    <source>
        <dbReference type="EMBL" id="EAY17172.1"/>
    </source>
</evidence>